<reference evidence="3" key="1">
    <citation type="submission" date="2017-02" db="UniProtKB">
        <authorList>
            <consortium name="WormBaseParasite"/>
        </authorList>
    </citation>
    <scope>IDENTIFICATION</scope>
</reference>
<organism evidence="3">
    <name type="scientific">Haemonchus placei</name>
    <name type="common">Barber's pole worm</name>
    <dbReference type="NCBI Taxonomy" id="6290"/>
    <lineage>
        <taxon>Eukaryota</taxon>
        <taxon>Metazoa</taxon>
        <taxon>Ecdysozoa</taxon>
        <taxon>Nematoda</taxon>
        <taxon>Chromadorea</taxon>
        <taxon>Rhabditida</taxon>
        <taxon>Rhabditina</taxon>
        <taxon>Rhabditomorpha</taxon>
        <taxon>Strongyloidea</taxon>
        <taxon>Trichostrongylidae</taxon>
        <taxon>Haemonchus</taxon>
    </lineage>
</organism>
<accession>A0A0N4VZC7</accession>
<dbReference type="WBParaSite" id="HPLM_0000264901-mRNA-1">
    <property type="protein sequence ID" value="HPLM_0000264901-mRNA-1"/>
    <property type="gene ID" value="HPLM_0000264901"/>
</dbReference>
<reference evidence="1 2" key="2">
    <citation type="submission" date="2018-11" db="EMBL/GenBank/DDBJ databases">
        <authorList>
            <consortium name="Pathogen Informatics"/>
        </authorList>
    </citation>
    <scope>NUCLEOTIDE SEQUENCE [LARGE SCALE GENOMIC DNA]</scope>
    <source>
        <strain evidence="1 2">MHpl1</strain>
    </source>
</reference>
<protein>
    <submittedName>
        <fullName evidence="3">DUF3846 domain-containing protein</fullName>
    </submittedName>
</protein>
<keyword evidence="2" id="KW-1185">Reference proteome</keyword>
<sequence>MDVTKDLLPNMAYSERRVVVAPGKAATVQIHGSFRDGACVFWSKSPRIESGVCQVNQDNAELSVINQGLGSWVIDQGEDLGTWSAETWIDPRIVDAPSDMMVLQQHAVLQDAEGTYTLVDILNENRKAGDVPEELHRVIEEYNDVFAVSDTELTQTNLVTHDIDAGRHPPIRQKTGPVPHGIRAEVDTMLRDQKKCD</sequence>
<proteinExistence type="predicted"/>
<dbReference type="AlphaFoldDB" id="A0A0N4VZC7"/>
<dbReference type="EMBL" id="UZAF01006091">
    <property type="protein sequence ID" value="VDO16081.1"/>
    <property type="molecule type" value="Genomic_DNA"/>
</dbReference>
<evidence type="ECO:0000313" key="2">
    <source>
        <dbReference type="Proteomes" id="UP000268014"/>
    </source>
</evidence>
<gene>
    <name evidence="1" type="ORF">HPLM_LOCUS2645</name>
</gene>
<evidence type="ECO:0000313" key="1">
    <source>
        <dbReference type="EMBL" id="VDO16081.1"/>
    </source>
</evidence>
<evidence type="ECO:0000313" key="3">
    <source>
        <dbReference type="WBParaSite" id="HPLM_0000264901-mRNA-1"/>
    </source>
</evidence>
<name>A0A0N4VZC7_HAEPC</name>
<dbReference type="Proteomes" id="UP000268014">
    <property type="component" value="Unassembled WGS sequence"/>
</dbReference>
<dbReference type="OrthoDB" id="10557759at2759"/>